<accession>A0A9P9D535</accession>
<evidence type="ECO:0000313" key="1">
    <source>
        <dbReference type="EMBL" id="KAH7112888.1"/>
    </source>
</evidence>
<reference evidence="1" key="1">
    <citation type="journal article" date="2021" name="Nat. Commun.">
        <title>Genetic determinants of endophytism in the Arabidopsis root mycobiome.</title>
        <authorList>
            <person name="Mesny F."/>
            <person name="Miyauchi S."/>
            <person name="Thiergart T."/>
            <person name="Pickel B."/>
            <person name="Atanasova L."/>
            <person name="Karlsson M."/>
            <person name="Huettel B."/>
            <person name="Barry K.W."/>
            <person name="Haridas S."/>
            <person name="Chen C."/>
            <person name="Bauer D."/>
            <person name="Andreopoulos W."/>
            <person name="Pangilinan J."/>
            <person name="LaButti K."/>
            <person name="Riley R."/>
            <person name="Lipzen A."/>
            <person name="Clum A."/>
            <person name="Drula E."/>
            <person name="Henrissat B."/>
            <person name="Kohler A."/>
            <person name="Grigoriev I.V."/>
            <person name="Martin F.M."/>
            <person name="Hacquard S."/>
        </authorList>
    </citation>
    <scope>NUCLEOTIDE SEQUENCE</scope>
    <source>
        <strain evidence="1">MPI-CAGE-CH-0243</strain>
    </source>
</reference>
<protein>
    <submittedName>
        <fullName evidence="1">Uncharacterized protein</fullName>
    </submittedName>
</protein>
<sequence length="189" mass="20778">MSSIVLRSPSEPNPSIAAPKLDWLEGTWNVTHSTLPMWKKNRNVQITYTRIPGTSPPHIDDLVTYQSLSSDSKKTVRGVDKPFPVLGGSVSETEASLGYHWRGKGWLVIASSKWEILGYGIEEGSSTEWAVTFFAKTLFTPTGVDIYSRNGFLREDTLSQIKEALTGLEGDIAGLSKDVFAVRTDGLTD</sequence>
<dbReference type="Proteomes" id="UP000700596">
    <property type="component" value="Unassembled WGS sequence"/>
</dbReference>
<dbReference type="EMBL" id="JAGMWT010000020">
    <property type="protein sequence ID" value="KAH7112888.1"/>
    <property type="molecule type" value="Genomic_DNA"/>
</dbReference>
<evidence type="ECO:0000313" key="2">
    <source>
        <dbReference type="Proteomes" id="UP000700596"/>
    </source>
</evidence>
<dbReference type="AlphaFoldDB" id="A0A9P9D535"/>
<gene>
    <name evidence="1" type="ORF">B0J11DRAFT_542178</name>
</gene>
<name>A0A9P9D535_9PLEO</name>
<proteinExistence type="predicted"/>
<dbReference type="OrthoDB" id="9975758at2759"/>
<keyword evidence="2" id="KW-1185">Reference proteome</keyword>
<comment type="caution">
    <text evidence="1">The sequence shown here is derived from an EMBL/GenBank/DDBJ whole genome shotgun (WGS) entry which is preliminary data.</text>
</comment>
<organism evidence="1 2">
    <name type="scientific">Dendryphion nanum</name>
    <dbReference type="NCBI Taxonomy" id="256645"/>
    <lineage>
        <taxon>Eukaryota</taxon>
        <taxon>Fungi</taxon>
        <taxon>Dikarya</taxon>
        <taxon>Ascomycota</taxon>
        <taxon>Pezizomycotina</taxon>
        <taxon>Dothideomycetes</taxon>
        <taxon>Pleosporomycetidae</taxon>
        <taxon>Pleosporales</taxon>
        <taxon>Torulaceae</taxon>
        <taxon>Dendryphion</taxon>
    </lineage>
</organism>